<dbReference type="Proteomes" id="UP000780801">
    <property type="component" value="Unassembled WGS sequence"/>
</dbReference>
<evidence type="ECO:0000313" key="1">
    <source>
        <dbReference type="EMBL" id="KAF9578393.1"/>
    </source>
</evidence>
<dbReference type="InterPro" id="IPR016181">
    <property type="entry name" value="Acyl_CoA_acyltransferase"/>
</dbReference>
<proteinExistence type="predicted"/>
<comment type="caution">
    <text evidence="1">The sequence shown here is derived from an EMBL/GenBank/DDBJ whole genome shotgun (WGS) entry which is preliminary data.</text>
</comment>
<dbReference type="EMBL" id="JAABOA010003697">
    <property type="protein sequence ID" value="KAF9578393.1"/>
    <property type="molecule type" value="Genomic_DNA"/>
</dbReference>
<organism evidence="1 2">
    <name type="scientific">Lunasporangiospora selenospora</name>
    <dbReference type="NCBI Taxonomy" id="979761"/>
    <lineage>
        <taxon>Eukaryota</taxon>
        <taxon>Fungi</taxon>
        <taxon>Fungi incertae sedis</taxon>
        <taxon>Mucoromycota</taxon>
        <taxon>Mortierellomycotina</taxon>
        <taxon>Mortierellomycetes</taxon>
        <taxon>Mortierellales</taxon>
        <taxon>Mortierellaceae</taxon>
        <taxon>Lunasporangiospora</taxon>
    </lineage>
</organism>
<sequence length="537" mass="60795">MVTDSLVDTQDRSQRIEIGDGLVMRWSTRADADDVADCVGEAFRWLPIGVKIKEDDDPVPNVSISAAAKRLLRGNSQVMSEYDYALVENTLAKPGQCRIVACVSLQSASCYYGKTHLQIARPELIGTHPDFRGRNLIRRLMFEMIHPASEARGDVIQMIPGIPNYYRQFGYEYALGFFTVYQTPDFSKLIPALEKGDEESAQLRPPNREDIPYLVEMSTPEKSFINAGVGVFYTKDFWEYIVFDAPETAESEHDITRFTRIIVDPKSGQDIGIVTGKLRGHTFHLYLLNLEKGHSYRDLYISVLRQFVDVINGPTAYDLKVKEAAATEGEQPETQKPTIAEAETKDKKTETLNKIKRFNHVLFPDHPVHQLLSASYKPGPTYPRFFTRINSYPDFFLKVAPTLEDRLANSGLAGITVTLHIDFYRKAVGCTGRGIEVVFENGKIVRAQDWVPLAPEVKLKAARARIALAKQEGRPDKKPLEFQAGFPPLTFTRLVVGDLSLDQMLDVYTDCEVEEEEARLMLRILFPKVAHHLDIFW</sequence>
<reference evidence="1" key="1">
    <citation type="journal article" date="2020" name="Fungal Divers.">
        <title>Resolving the Mortierellaceae phylogeny through synthesis of multi-gene phylogenetics and phylogenomics.</title>
        <authorList>
            <person name="Vandepol N."/>
            <person name="Liber J."/>
            <person name="Desiro A."/>
            <person name="Na H."/>
            <person name="Kennedy M."/>
            <person name="Barry K."/>
            <person name="Grigoriev I.V."/>
            <person name="Miller A.N."/>
            <person name="O'Donnell K."/>
            <person name="Stajich J.E."/>
            <person name="Bonito G."/>
        </authorList>
    </citation>
    <scope>NUCLEOTIDE SEQUENCE</scope>
    <source>
        <strain evidence="1">KOD1015</strain>
    </source>
</reference>
<accession>A0A9P6KB36</accession>
<evidence type="ECO:0000313" key="2">
    <source>
        <dbReference type="Proteomes" id="UP000780801"/>
    </source>
</evidence>
<keyword evidence="2" id="KW-1185">Reference proteome</keyword>
<dbReference type="OrthoDB" id="2321175at2759"/>
<dbReference type="Pfam" id="PF13527">
    <property type="entry name" value="Acetyltransf_9"/>
    <property type="match status" value="1"/>
</dbReference>
<feature type="non-terminal residue" evidence="1">
    <location>
        <position position="537"/>
    </location>
</feature>
<protein>
    <submittedName>
        <fullName evidence="1">Uncharacterized protein</fullName>
    </submittedName>
</protein>
<gene>
    <name evidence="1" type="ORF">BGW38_005815</name>
</gene>
<dbReference type="AlphaFoldDB" id="A0A9P6KB36"/>
<dbReference type="SUPFAM" id="SSF55729">
    <property type="entry name" value="Acyl-CoA N-acyltransferases (Nat)"/>
    <property type="match status" value="1"/>
</dbReference>
<dbReference type="Gene3D" id="3.40.630.30">
    <property type="match status" value="1"/>
</dbReference>
<name>A0A9P6KB36_9FUNG</name>